<organism evidence="2 3">
    <name type="scientific">Neocallimastix californiae</name>
    <dbReference type="NCBI Taxonomy" id="1754190"/>
    <lineage>
        <taxon>Eukaryota</taxon>
        <taxon>Fungi</taxon>
        <taxon>Fungi incertae sedis</taxon>
        <taxon>Chytridiomycota</taxon>
        <taxon>Chytridiomycota incertae sedis</taxon>
        <taxon>Neocallimastigomycetes</taxon>
        <taxon>Neocallimastigales</taxon>
        <taxon>Neocallimastigaceae</taxon>
        <taxon>Neocallimastix</taxon>
    </lineage>
</organism>
<feature type="compositionally biased region" description="Basic residues" evidence="1">
    <location>
        <begin position="926"/>
        <end position="940"/>
    </location>
</feature>
<dbReference type="OrthoDB" id="10560144at2759"/>
<evidence type="ECO:0000256" key="1">
    <source>
        <dbReference type="SAM" id="MobiDB-lite"/>
    </source>
</evidence>
<evidence type="ECO:0000313" key="3">
    <source>
        <dbReference type="Proteomes" id="UP000193920"/>
    </source>
</evidence>
<feature type="region of interest" description="Disordered" evidence="1">
    <location>
        <begin position="905"/>
        <end position="957"/>
    </location>
</feature>
<feature type="compositionally biased region" description="Low complexity" evidence="1">
    <location>
        <begin position="528"/>
        <end position="566"/>
    </location>
</feature>
<dbReference type="AlphaFoldDB" id="A0A1Y2AG90"/>
<dbReference type="Proteomes" id="UP000193920">
    <property type="component" value="Unassembled WGS sequence"/>
</dbReference>
<feature type="compositionally biased region" description="Low complexity" evidence="1">
    <location>
        <begin position="579"/>
        <end position="589"/>
    </location>
</feature>
<feature type="region of interest" description="Disordered" evidence="1">
    <location>
        <begin position="879"/>
        <end position="898"/>
    </location>
</feature>
<feature type="compositionally biased region" description="Low complexity" evidence="1">
    <location>
        <begin position="906"/>
        <end position="921"/>
    </location>
</feature>
<sequence>MNGNAKLDPFLQTYDRIVNSIRLGFGNNHLIPKKKRIIFNNNFKNDLTTDKINNKHLSLNASPCITMKPIVKILLKSVEVVINEKTKPNDNNLEIIEDNKKPITELGITETPQPPPSNVITSLENNKLQSEDITENNVISVNEYKDDDGIDNRDDNIVKSSTEVSDDKESINSNILHVKPVLSLESFKAHKDESKVKQDFLLESDSFNKLYKSISRDISIIESITKSEKGPLESISCSQNDPSENSFIANQNIEVYDMDKDNIQKEEKGHNINGILFRTDSMSKLYKEIMNNKNSSADINTIDKTSVDKTLNTENPLKKEIHLVNPKNYSLSEVYSYSSNSNTPNHNLQSSKLLKNNHSKPPIPHQHYKHQQQYQQQLSTSSINNTNENENDLVKITPQFNPPVKILRRSSSLGSRKDLSKRYDPPPTHNLENKNGIKGLINKQKRYSIDNIKLSTNIELLQLPNSNNSTNIDTINDFKNTNIYTEVSNTNDNKNKLPNIPKRSTQSKKHQSLNIEVKNDKQNHEIVSNSIQSSQNNLKDNNNNNNNNNNNVNNLLPNNLKDYLNNTNNKRYTVNMANLNRINTNNNVNSLPTTPKRSPDNSLRNKTPTPKYSSNISRSSISPLSFEIPAKPDNIVKHKSSRLSKTFSYFKSLSPRRSSSSQSLNKKESKNDLVLPSRILFEDEDSSSNSSKNKNKLFSISKLKNKIIKNTSKDNNNKSNKNNRDYRHSIAVFDLSNVQPYNNSSLEPSNNKNPSPIPRQNKENNQNSNMNVNHSVVRRISHPLIQRTNIKNTPFSSFEENNNSSNLTEIDKQGANKYENQEIKIQKKSYQINNQEISHQDDQKIKNQEINGIQNQKVENIENNGLTVEKIDEEKKKEMISNDKKTNNNEILEDDNNEEWIDEIDYNNNENSNGNDNNNSDSPKKSVTKNKSIKNYKKKNTQNIKYNNSVNRGRNTPKHVEVGHLSVKKGHSNGSIRYRRSTNKYTVIKTIRSPTPGSPPFTRIIPPNSPPFLRSPILSSSPIISTEQVTPNEFISGLHQPNLPIENVNLCSPQFKSPNCISSVPKGDISFSSISALSIASKASSVKLKRNIIKKFFHINLRKKQNKKSQKNIKKLFKGNYFSYD</sequence>
<dbReference type="EMBL" id="MCOG01000268">
    <property type="protein sequence ID" value="ORY21310.1"/>
    <property type="molecule type" value="Genomic_DNA"/>
</dbReference>
<evidence type="ECO:0000313" key="2">
    <source>
        <dbReference type="EMBL" id="ORY21310.1"/>
    </source>
</evidence>
<protein>
    <submittedName>
        <fullName evidence="2">Uncharacterized protein</fullName>
    </submittedName>
</protein>
<feature type="region of interest" description="Disordered" evidence="1">
    <location>
        <begin position="488"/>
        <end position="566"/>
    </location>
</feature>
<feature type="compositionally biased region" description="Low complexity" evidence="1">
    <location>
        <begin position="371"/>
        <end position="388"/>
    </location>
</feature>
<feature type="region of interest" description="Disordered" evidence="1">
    <location>
        <begin position="335"/>
        <end position="388"/>
    </location>
</feature>
<feature type="region of interest" description="Disordered" evidence="1">
    <location>
        <begin position="738"/>
        <end position="769"/>
    </location>
</feature>
<feature type="compositionally biased region" description="Polar residues" evidence="1">
    <location>
        <begin position="343"/>
        <end position="356"/>
    </location>
</feature>
<proteinExistence type="predicted"/>
<gene>
    <name evidence="2" type="ORF">LY90DRAFT_516175</name>
</gene>
<feature type="region of interest" description="Disordered" evidence="1">
    <location>
        <begin position="408"/>
        <end position="435"/>
    </location>
</feature>
<feature type="compositionally biased region" description="Basic and acidic residues" evidence="1">
    <location>
        <begin position="415"/>
        <end position="424"/>
    </location>
</feature>
<feature type="compositionally biased region" description="Low complexity" evidence="1">
    <location>
        <begin position="795"/>
        <end position="806"/>
    </location>
</feature>
<feature type="compositionally biased region" description="Polar residues" evidence="1">
    <location>
        <begin position="941"/>
        <end position="954"/>
    </location>
</feature>
<accession>A0A1Y2AG90</accession>
<feature type="region of interest" description="Disordered" evidence="1">
    <location>
        <begin position="783"/>
        <end position="809"/>
    </location>
</feature>
<comment type="caution">
    <text evidence="2">The sequence shown here is derived from an EMBL/GenBank/DDBJ whole genome shotgun (WGS) entry which is preliminary data.</text>
</comment>
<keyword evidence="3" id="KW-1185">Reference proteome</keyword>
<feature type="region of interest" description="Disordered" evidence="1">
    <location>
        <begin position="579"/>
        <end position="619"/>
    </location>
</feature>
<name>A0A1Y2AG90_9FUNG</name>
<dbReference type="STRING" id="1754190.A0A1Y2AG90"/>
<feature type="compositionally biased region" description="Polar residues" evidence="1">
    <location>
        <begin position="738"/>
        <end position="754"/>
    </location>
</feature>
<reference evidence="2 3" key="1">
    <citation type="submission" date="2016-08" db="EMBL/GenBank/DDBJ databases">
        <title>A Parts List for Fungal Cellulosomes Revealed by Comparative Genomics.</title>
        <authorList>
            <consortium name="DOE Joint Genome Institute"/>
            <person name="Haitjema C.H."/>
            <person name="Gilmore S.P."/>
            <person name="Henske J.K."/>
            <person name="Solomon K.V."/>
            <person name="De Groot R."/>
            <person name="Kuo A."/>
            <person name="Mondo S.J."/>
            <person name="Salamov A.A."/>
            <person name="Labutti K."/>
            <person name="Zhao Z."/>
            <person name="Chiniquy J."/>
            <person name="Barry K."/>
            <person name="Brewer H.M."/>
            <person name="Purvine S.O."/>
            <person name="Wright A.T."/>
            <person name="Boxma B."/>
            <person name="Van Alen T."/>
            <person name="Hackstein J.H."/>
            <person name="Baker S.E."/>
            <person name="Grigoriev I.V."/>
            <person name="O'Malley M.A."/>
        </authorList>
    </citation>
    <scope>NUCLEOTIDE SEQUENCE [LARGE SCALE GENOMIC DNA]</scope>
    <source>
        <strain evidence="2 3">G1</strain>
    </source>
</reference>
<feature type="compositionally biased region" description="Polar residues" evidence="1">
    <location>
        <begin position="590"/>
        <end position="612"/>
    </location>
</feature>